<organism evidence="5 6">
    <name type="scientific">Tenacibaculum skagerrakense</name>
    <dbReference type="NCBI Taxonomy" id="186571"/>
    <lineage>
        <taxon>Bacteria</taxon>
        <taxon>Pseudomonadati</taxon>
        <taxon>Bacteroidota</taxon>
        <taxon>Flavobacteriia</taxon>
        <taxon>Flavobacteriales</taxon>
        <taxon>Flavobacteriaceae</taxon>
        <taxon>Tenacibaculum</taxon>
    </lineage>
</organism>
<keyword evidence="2" id="KW-0378">Hydrolase</keyword>
<dbReference type="Gene3D" id="3.30.1360.40">
    <property type="match status" value="1"/>
</dbReference>
<keyword evidence="3" id="KW-0067">ATP-binding</keyword>
<dbReference type="SUPFAM" id="SSF160467">
    <property type="entry name" value="PH0987 N-terminal domain-like"/>
    <property type="match status" value="1"/>
</dbReference>
<dbReference type="RefSeq" id="WP_132795383.1">
    <property type="nucleotide sequence ID" value="NZ_SLXM01000008.1"/>
</dbReference>
<comment type="caution">
    <text evidence="5">The sequence shown here is derived from an EMBL/GenBank/DDBJ whole genome shotgun (WGS) entry which is preliminary data.</text>
</comment>
<evidence type="ECO:0000256" key="3">
    <source>
        <dbReference type="ARBA" id="ARBA00022840"/>
    </source>
</evidence>
<dbReference type="PANTHER" id="PTHR34698:SF2">
    <property type="entry name" value="5-OXOPROLINASE SUBUNIT B"/>
    <property type="match status" value="1"/>
</dbReference>
<dbReference type="InterPro" id="IPR029000">
    <property type="entry name" value="Cyclophilin-like_dom_sf"/>
</dbReference>
<dbReference type="SUPFAM" id="SSF50891">
    <property type="entry name" value="Cyclophilin-like"/>
    <property type="match status" value="1"/>
</dbReference>
<accession>A0A4V6NQI0</accession>
<keyword evidence="1" id="KW-0547">Nucleotide-binding</keyword>
<dbReference type="Pfam" id="PF02682">
    <property type="entry name" value="CT_C_D"/>
    <property type="match status" value="1"/>
</dbReference>
<dbReference type="AlphaFoldDB" id="A0A4V6NQI0"/>
<dbReference type="InterPro" id="IPR010016">
    <property type="entry name" value="PxpB"/>
</dbReference>
<feature type="domain" description="Carboxyltransferase" evidence="4">
    <location>
        <begin position="5"/>
        <end position="205"/>
    </location>
</feature>
<evidence type="ECO:0000313" key="5">
    <source>
        <dbReference type="EMBL" id="TCP23566.1"/>
    </source>
</evidence>
<dbReference type="NCBIfam" id="TIGR00370">
    <property type="entry name" value="5-oxoprolinase subunit PxpB"/>
    <property type="match status" value="1"/>
</dbReference>
<dbReference type="PANTHER" id="PTHR34698">
    <property type="entry name" value="5-OXOPROLINASE SUBUNIT B"/>
    <property type="match status" value="1"/>
</dbReference>
<dbReference type="EMBL" id="SLXM01000008">
    <property type="protein sequence ID" value="TCP23566.1"/>
    <property type="molecule type" value="Genomic_DNA"/>
</dbReference>
<dbReference type="GO" id="GO:0005524">
    <property type="term" value="F:ATP binding"/>
    <property type="evidence" value="ECO:0007669"/>
    <property type="project" value="UniProtKB-KW"/>
</dbReference>
<name>A0A4V6NQI0_9FLAO</name>
<evidence type="ECO:0000256" key="2">
    <source>
        <dbReference type="ARBA" id="ARBA00022801"/>
    </source>
</evidence>
<proteinExistence type="predicted"/>
<dbReference type="SMART" id="SM00796">
    <property type="entry name" value="AHS1"/>
    <property type="match status" value="1"/>
</dbReference>
<reference evidence="5 6" key="1">
    <citation type="submission" date="2019-03" db="EMBL/GenBank/DDBJ databases">
        <title>Genomic Encyclopedia of Type Strains, Phase IV (KMG-IV): sequencing the most valuable type-strain genomes for metagenomic binning, comparative biology and taxonomic classification.</title>
        <authorList>
            <person name="Goeker M."/>
        </authorList>
    </citation>
    <scope>NUCLEOTIDE SEQUENCE [LARGE SCALE GENOMIC DNA]</scope>
    <source>
        <strain evidence="5 6">DSM 14836</strain>
    </source>
</reference>
<evidence type="ECO:0000313" key="6">
    <source>
        <dbReference type="Proteomes" id="UP000294564"/>
    </source>
</evidence>
<evidence type="ECO:0000259" key="4">
    <source>
        <dbReference type="SMART" id="SM00796"/>
    </source>
</evidence>
<protein>
    <submittedName>
        <fullName evidence="5">Inhibitor of KinA</fullName>
    </submittedName>
</protein>
<dbReference type="InterPro" id="IPR003833">
    <property type="entry name" value="CT_C_D"/>
</dbReference>
<dbReference type="GO" id="GO:0016787">
    <property type="term" value="F:hydrolase activity"/>
    <property type="evidence" value="ECO:0007669"/>
    <property type="project" value="UniProtKB-KW"/>
</dbReference>
<gene>
    <name evidence="5" type="ORF">EV195_10835</name>
</gene>
<dbReference type="OrthoDB" id="9778567at2"/>
<sequence length="242" mass="27897">MTNDVQYKPFGDSAILITWENTIAPEIIRNINNFKDIIFHQKKEQLVDFIIGYNSLLLKYKVSFNFYDEVQELEELYKLTDNNHQVSAVRWEIPVCYDVEFGFDIESLSRELKLTVEEVIKKHTAVDYTVYFIGFLPGFLYLGGLDDDLEINRKATPILNVPKGSVAIGGKQTGIYPQESAGGWHIIGRTPVNFFNVENKVPCFVKSGDKVQFKPISRETYEQLEIDISLKQYEIVKKSIHD</sequence>
<dbReference type="Gene3D" id="2.40.100.10">
    <property type="entry name" value="Cyclophilin-like"/>
    <property type="match status" value="1"/>
</dbReference>
<keyword evidence="6" id="KW-1185">Reference proteome</keyword>
<dbReference type="Proteomes" id="UP000294564">
    <property type="component" value="Unassembled WGS sequence"/>
</dbReference>
<evidence type="ECO:0000256" key="1">
    <source>
        <dbReference type="ARBA" id="ARBA00022741"/>
    </source>
</evidence>